<feature type="region of interest" description="Disordered" evidence="1">
    <location>
        <begin position="140"/>
        <end position="203"/>
    </location>
</feature>
<protein>
    <submittedName>
        <fullName evidence="2">Uncharacterized protein</fullName>
    </submittedName>
</protein>
<gene>
    <name evidence="2" type="ORF">KIL84_003611</name>
</gene>
<dbReference type="Proteomes" id="UP000827986">
    <property type="component" value="Unassembled WGS sequence"/>
</dbReference>
<organism evidence="2 3">
    <name type="scientific">Mauremys mutica</name>
    <name type="common">yellowpond turtle</name>
    <dbReference type="NCBI Taxonomy" id="74926"/>
    <lineage>
        <taxon>Eukaryota</taxon>
        <taxon>Metazoa</taxon>
        <taxon>Chordata</taxon>
        <taxon>Craniata</taxon>
        <taxon>Vertebrata</taxon>
        <taxon>Euteleostomi</taxon>
        <taxon>Archelosauria</taxon>
        <taxon>Testudinata</taxon>
        <taxon>Testudines</taxon>
        <taxon>Cryptodira</taxon>
        <taxon>Durocryptodira</taxon>
        <taxon>Testudinoidea</taxon>
        <taxon>Geoemydidae</taxon>
        <taxon>Geoemydinae</taxon>
        <taxon>Mauremys</taxon>
    </lineage>
</organism>
<dbReference type="AlphaFoldDB" id="A0A9D3WVI9"/>
<feature type="compositionally biased region" description="Polar residues" evidence="1">
    <location>
        <begin position="187"/>
        <end position="200"/>
    </location>
</feature>
<evidence type="ECO:0000313" key="3">
    <source>
        <dbReference type="Proteomes" id="UP000827986"/>
    </source>
</evidence>
<accession>A0A9D3WVI9</accession>
<proteinExistence type="predicted"/>
<keyword evidence="3" id="KW-1185">Reference proteome</keyword>
<feature type="region of interest" description="Disordered" evidence="1">
    <location>
        <begin position="1"/>
        <end position="86"/>
    </location>
</feature>
<evidence type="ECO:0000313" key="2">
    <source>
        <dbReference type="EMBL" id="KAH1168128.1"/>
    </source>
</evidence>
<comment type="caution">
    <text evidence="2">The sequence shown here is derived from an EMBL/GenBank/DDBJ whole genome shotgun (WGS) entry which is preliminary data.</text>
</comment>
<sequence length="220" mass="23763">MMDPDLRRVRVGSEDGGDVALWQPQHSGLGEDGRAGRQDEESSKAGEPRVALEQMGEESAEPQARPGTKAVKHTASHPPLTATRSSRLVSSLCECGRDLELVAQPRAVRLRSRDRSSPCTELPIGRQVRTVSSGCTSYLQPTAVSDRPAPRADEEECDAKTAGGGRGESMRPGCPHSSAPQDKTDPAVSNSSLPRNQQGAQCLPDDELHPALWKPWWLQV</sequence>
<name>A0A9D3WVI9_9SAUR</name>
<reference evidence="2" key="1">
    <citation type="submission" date="2021-09" db="EMBL/GenBank/DDBJ databases">
        <title>The genome of Mauremys mutica provides insights into the evolution of semi-aquatic lifestyle.</title>
        <authorList>
            <person name="Gong S."/>
            <person name="Gao Y."/>
        </authorList>
    </citation>
    <scope>NUCLEOTIDE SEQUENCE</scope>
    <source>
        <strain evidence="2">MM-2020</strain>
        <tissue evidence="2">Muscle</tissue>
    </source>
</reference>
<feature type="compositionally biased region" description="Basic and acidic residues" evidence="1">
    <location>
        <begin position="29"/>
        <end position="47"/>
    </location>
</feature>
<dbReference type="EMBL" id="JAHDVG010000486">
    <property type="protein sequence ID" value="KAH1168128.1"/>
    <property type="molecule type" value="Genomic_DNA"/>
</dbReference>
<evidence type="ECO:0000256" key="1">
    <source>
        <dbReference type="SAM" id="MobiDB-lite"/>
    </source>
</evidence>
<feature type="compositionally biased region" description="Basic and acidic residues" evidence="1">
    <location>
        <begin position="1"/>
        <end position="13"/>
    </location>
</feature>